<proteinExistence type="inferred from homology"/>
<keyword evidence="2" id="KW-0012">Acyltransferase</keyword>
<dbReference type="RefSeq" id="WP_090774780.1">
    <property type="nucleotide sequence ID" value="NZ_FMYM01000002.1"/>
</dbReference>
<dbReference type="AlphaFoldDB" id="A0A1G6H0C1"/>
<evidence type="ECO:0000259" key="4">
    <source>
        <dbReference type="PROSITE" id="PS51186"/>
    </source>
</evidence>
<keyword evidence="6" id="KW-1185">Reference proteome</keyword>
<accession>A0A1G6H0C1</accession>
<keyword evidence="1 5" id="KW-0808">Transferase</keyword>
<dbReference type="PANTHER" id="PTHR43792:SF8">
    <property type="entry name" value="[RIBOSOMAL PROTEIN US5]-ALANINE N-ACETYLTRANSFERASE"/>
    <property type="match status" value="1"/>
</dbReference>
<dbReference type="STRING" id="1464122.SAMN05421737_102206"/>
<dbReference type="GO" id="GO:0016747">
    <property type="term" value="F:acyltransferase activity, transferring groups other than amino-acyl groups"/>
    <property type="evidence" value="ECO:0007669"/>
    <property type="project" value="InterPro"/>
</dbReference>
<dbReference type="EMBL" id="FMYM01000002">
    <property type="protein sequence ID" value="SDB87603.1"/>
    <property type="molecule type" value="Genomic_DNA"/>
</dbReference>
<evidence type="ECO:0000313" key="5">
    <source>
        <dbReference type="EMBL" id="SDB87603.1"/>
    </source>
</evidence>
<dbReference type="Gene3D" id="3.40.630.30">
    <property type="match status" value="1"/>
</dbReference>
<dbReference type="InterPro" id="IPR000182">
    <property type="entry name" value="GNAT_dom"/>
</dbReference>
<dbReference type="Proteomes" id="UP000242662">
    <property type="component" value="Unassembled WGS sequence"/>
</dbReference>
<evidence type="ECO:0000313" key="6">
    <source>
        <dbReference type="Proteomes" id="UP000242662"/>
    </source>
</evidence>
<evidence type="ECO:0000256" key="2">
    <source>
        <dbReference type="ARBA" id="ARBA00023315"/>
    </source>
</evidence>
<dbReference type="InterPro" id="IPR051531">
    <property type="entry name" value="N-acetyltransferase"/>
</dbReference>
<dbReference type="InterPro" id="IPR016181">
    <property type="entry name" value="Acyl_CoA_acyltransferase"/>
</dbReference>
<comment type="similarity">
    <text evidence="3">Belongs to the acetyltransferase family. RimJ subfamily.</text>
</comment>
<evidence type="ECO:0000256" key="1">
    <source>
        <dbReference type="ARBA" id="ARBA00022679"/>
    </source>
</evidence>
<dbReference type="OrthoDB" id="9798081at2"/>
<name>A0A1G6H0C1_9BACI</name>
<gene>
    <name evidence="5" type="ORF">SAMN05421737_102206</name>
</gene>
<evidence type="ECO:0000256" key="3">
    <source>
        <dbReference type="ARBA" id="ARBA00038502"/>
    </source>
</evidence>
<feature type="domain" description="N-acetyltransferase" evidence="4">
    <location>
        <begin position="10"/>
        <end position="166"/>
    </location>
</feature>
<dbReference type="PROSITE" id="PS51186">
    <property type="entry name" value="GNAT"/>
    <property type="match status" value="1"/>
</dbReference>
<organism evidence="5 6">
    <name type="scientific">Shouchella lonarensis</name>
    <dbReference type="NCBI Taxonomy" id="1464122"/>
    <lineage>
        <taxon>Bacteria</taxon>
        <taxon>Bacillati</taxon>
        <taxon>Bacillota</taxon>
        <taxon>Bacilli</taxon>
        <taxon>Bacillales</taxon>
        <taxon>Bacillaceae</taxon>
        <taxon>Shouchella</taxon>
    </lineage>
</organism>
<dbReference type="PANTHER" id="PTHR43792">
    <property type="entry name" value="GNAT FAMILY, PUTATIVE (AFU_ORTHOLOGUE AFUA_3G00765)-RELATED-RELATED"/>
    <property type="match status" value="1"/>
</dbReference>
<reference evidence="6" key="1">
    <citation type="submission" date="2016-09" db="EMBL/GenBank/DDBJ databases">
        <authorList>
            <person name="Varghese N."/>
            <person name="Submissions S."/>
        </authorList>
    </citation>
    <scope>NUCLEOTIDE SEQUENCE [LARGE SCALE GENOMIC DNA]</scope>
    <source>
        <strain evidence="6">25nlg</strain>
    </source>
</reference>
<sequence>MTTTLTTARLILRPLAETDAARVERYVSDPDIAKMTLNIPHPYPEGEALTFIRSVQLRVEEGNNVVFAITEQGIDDCIGAMSVRIEPAHNRGELGYWIGKSHWGKGYATEAARAMLAYCFNELKLHKCMARAFAHNPASWRVMEKIGLKEEGLMRQHFMRDGMYIDSKCYGLLREEYLQGS</sequence>
<protein>
    <submittedName>
        <fullName evidence="5">Protein N-acetyltransferase, RimJ/RimL family</fullName>
    </submittedName>
</protein>
<dbReference type="Pfam" id="PF13302">
    <property type="entry name" value="Acetyltransf_3"/>
    <property type="match status" value="1"/>
</dbReference>
<dbReference type="SUPFAM" id="SSF55729">
    <property type="entry name" value="Acyl-CoA N-acyltransferases (Nat)"/>
    <property type="match status" value="1"/>
</dbReference>